<keyword evidence="2" id="KW-1185">Reference proteome</keyword>
<organism evidence="1 2">
    <name type="scientific">Platysternon megacephalum</name>
    <name type="common">big-headed turtle</name>
    <dbReference type="NCBI Taxonomy" id="55544"/>
    <lineage>
        <taxon>Eukaryota</taxon>
        <taxon>Metazoa</taxon>
        <taxon>Chordata</taxon>
        <taxon>Craniata</taxon>
        <taxon>Vertebrata</taxon>
        <taxon>Euteleostomi</taxon>
        <taxon>Archelosauria</taxon>
        <taxon>Testudinata</taxon>
        <taxon>Testudines</taxon>
        <taxon>Cryptodira</taxon>
        <taxon>Durocryptodira</taxon>
        <taxon>Testudinoidea</taxon>
        <taxon>Platysternidae</taxon>
        <taxon>Platysternon</taxon>
    </lineage>
</organism>
<dbReference type="GO" id="GO:0016301">
    <property type="term" value="F:kinase activity"/>
    <property type="evidence" value="ECO:0007669"/>
    <property type="project" value="UniProtKB-KW"/>
</dbReference>
<dbReference type="EMBL" id="QXTE01000272">
    <property type="protein sequence ID" value="TFK00340.1"/>
    <property type="molecule type" value="Genomic_DNA"/>
</dbReference>
<dbReference type="AlphaFoldDB" id="A0A4D9DZR8"/>
<evidence type="ECO:0000313" key="2">
    <source>
        <dbReference type="Proteomes" id="UP000297703"/>
    </source>
</evidence>
<reference evidence="1 2" key="2">
    <citation type="submission" date="2019-04" db="EMBL/GenBank/DDBJ databases">
        <title>The genome sequence of big-headed turtle.</title>
        <authorList>
            <person name="Gong S."/>
        </authorList>
    </citation>
    <scope>NUCLEOTIDE SEQUENCE [LARGE SCALE GENOMIC DNA]</scope>
    <source>
        <strain evidence="1">DO16091913</strain>
        <tissue evidence="1">Muscle</tissue>
    </source>
</reference>
<name>A0A4D9DZR8_9SAUR</name>
<accession>A0A4D9DZR8</accession>
<reference evidence="1 2" key="1">
    <citation type="submission" date="2019-04" db="EMBL/GenBank/DDBJ databases">
        <title>Draft genome of the big-headed turtle Platysternon megacephalum.</title>
        <authorList>
            <person name="Gong S."/>
        </authorList>
    </citation>
    <scope>NUCLEOTIDE SEQUENCE [LARGE SCALE GENOMIC DNA]</scope>
    <source>
        <strain evidence="1">DO16091913</strain>
        <tissue evidence="1">Muscle</tissue>
    </source>
</reference>
<proteinExistence type="predicted"/>
<keyword evidence="1" id="KW-0418">Kinase</keyword>
<comment type="caution">
    <text evidence="1">The sequence shown here is derived from an EMBL/GenBank/DDBJ whole genome shotgun (WGS) entry which is preliminary data.</text>
</comment>
<gene>
    <name evidence="1" type="ORF">DR999_PMT17487</name>
</gene>
<evidence type="ECO:0000313" key="1">
    <source>
        <dbReference type="EMBL" id="TFK00340.1"/>
    </source>
</evidence>
<sequence length="99" mass="10783">MERAFSFHADSYIQAPCWKKGVGGAQHLEQSSDMKGPADGLEFIPYVPGMSGMFGISAGPEQPVQKSWALLGDHCSLQDSRLVLWADMPQSLNPGTLQF</sequence>
<keyword evidence="1" id="KW-0808">Transferase</keyword>
<dbReference type="Proteomes" id="UP000297703">
    <property type="component" value="Unassembled WGS sequence"/>
</dbReference>
<protein>
    <submittedName>
        <fullName evidence="1">SRSF protein kinase 1-like</fullName>
    </submittedName>
</protein>